<gene>
    <name evidence="11" type="ORF">T265_05262</name>
</gene>
<feature type="transmembrane region" description="Helical" evidence="9">
    <location>
        <begin position="115"/>
        <end position="142"/>
    </location>
</feature>
<dbReference type="Gene3D" id="1.20.1070.10">
    <property type="entry name" value="Rhodopsin 7-helix transmembrane proteins"/>
    <property type="match status" value="1"/>
</dbReference>
<feature type="transmembrane region" description="Helical" evidence="9">
    <location>
        <begin position="74"/>
        <end position="95"/>
    </location>
</feature>
<accession>A0A075AFI3</accession>
<evidence type="ECO:0000256" key="8">
    <source>
        <dbReference type="ARBA" id="ARBA00023224"/>
    </source>
</evidence>
<feature type="transmembrane region" description="Helical" evidence="9">
    <location>
        <begin position="208"/>
        <end position="230"/>
    </location>
</feature>
<dbReference type="EMBL" id="KL596715">
    <property type="protein sequence ID" value="KER27774.1"/>
    <property type="molecule type" value="Genomic_DNA"/>
</dbReference>
<proteinExistence type="predicted"/>
<feature type="transmembrane region" description="Helical" evidence="9">
    <location>
        <begin position="163"/>
        <end position="180"/>
    </location>
</feature>
<dbReference type="PANTHER" id="PTHR24230:SF75">
    <property type="entry name" value="RELAXIN FAMILY PEPTIDE RECEPTOR 3"/>
    <property type="match status" value="1"/>
</dbReference>
<evidence type="ECO:0000256" key="3">
    <source>
        <dbReference type="ARBA" id="ARBA00022692"/>
    </source>
</evidence>
<dbReference type="KEGG" id="ovi:T265_05262"/>
<dbReference type="OrthoDB" id="6240264at2759"/>
<evidence type="ECO:0000259" key="10">
    <source>
        <dbReference type="PROSITE" id="PS50262"/>
    </source>
</evidence>
<dbReference type="CDD" id="cd00637">
    <property type="entry name" value="7tm_classA_rhodopsin-like"/>
    <property type="match status" value="1"/>
</dbReference>
<dbReference type="GeneID" id="20319444"/>
<dbReference type="Proteomes" id="UP000054324">
    <property type="component" value="Unassembled WGS sequence"/>
</dbReference>
<feature type="transmembrane region" description="Helical" evidence="9">
    <location>
        <begin position="42"/>
        <end position="62"/>
    </location>
</feature>
<keyword evidence="4 9" id="KW-1133">Transmembrane helix</keyword>
<sequence length="370" mass="41839">MPDSSEKTREQLQACAKRMHVSENLDNILCDLFTVVGWSCAYILPIVCGVGFLGTLMIIIVIVRSPQQLTRQLIYLVCMLISGLFTNILIAWLRLFPTRGLPYATNGEEFFDIRYVSPASCTFFSILADLSFASYSNFLIIASLDRFMSIYFPVKMMGIHTRHAWIAAGLAALFTLLTILPTSVNTSWLTVGAKRICWFKKGHTASLVINQLFSFIIPPFAIVILNVLFYGRIRIVYSRRGKVGCNSTESQQLNASLTLFLLSTFYVIFSMPATILVFNALANLGKASKLNRQVQISRAILNLLWELFFLRELTNIVIIFFQVPVARSFARDRLITVNKYCVQLRKKMKLATGKEVNTLDGKSKEEKSMD</sequence>
<evidence type="ECO:0000256" key="5">
    <source>
        <dbReference type="ARBA" id="ARBA00023040"/>
    </source>
</evidence>
<evidence type="ECO:0000256" key="1">
    <source>
        <dbReference type="ARBA" id="ARBA00004651"/>
    </source>
</evidence>
<keyword evidence="6 9" id="KW-0472">Membrane</keyword>
<evidence type="ECO:0000256" key="9">
    <source>
        <dbReference type="SAM" id="Phobius"/>
    </source>
</evidence>
<dbReference type="SUPFAM" id="SSF81321">
    <property type="entry name" value="Family A G protein-coupled receptor-like"/>
    <property type="match status" value="1"/>
</dbReference>
<dbReference type="GO" id="GO:0008528">
    <property type="term" value="F:G protein-coupled peptide receptor activity"/>
    <property type="evidence" value="ECO:0007669"/>
    <property type="project" value="TreeGrafter"/>
</dbReference>
<dbReference type="PANTHER" id="PTHR24230">
    <property type="entry name" value="G-PROTEIN COUPLED RECEPTOR"/>
    <property type="match status" value="1"/>
</dbReference>
<evidence type="ECO:0000256" key="6">
    <source>
        <dbReference type="ARBA" id="ARBA00023136"/>
    </source>
</evidence>
<evidence type="ECO:0000313" key="11">
    <source>
        <dbReference type="EMBL" id="KER27774.1"/>
    </source>
</evidence>
<dbReference type="InterPro" id="IPR017452">
    <property type="entry name" value="GPCR_Rhodpsn_7TM"/>
</dbReference>
<keyword evidence="8" id="KW-0807">Transducer</keyword>
<feature type="transmembrane region" description="Helical" evidence="9">
    <location>
        <begin position="302"/>
        <end position="323"/>
    </location>
</feature>
<dbReference type="PROSITE" id="PS50262">
    <property type="entry name" value="G_PROTEIN_RECEP_F1_2"/>
    <property type="match status" value="1"/>
</dbReference>
<dbReference type="RefSeq" id="XP_009168495.1">
    <property type="nucleotide sequence ID" value="XM_009170231.1"/>
</dbReference>
<dbReference type="GO" id="GO:0007218">
    <property type="term" value="P:neuropeptide signaling pathway"/>
    <property type="evidence" value="ECO:0007669"/>
    <property type="project" value="TreeGrafter"/>
</dbReference>
<keyword evidence="3 9" id="KW-0812">Transmembrane</keyword>
<keyword evidence="12" id="KW-1185">Reference proteome</keyword>
<dbReference type="InterPro" id="IPR000276">
    <property type="entry name" value="GPCR_Rhodpsn"/>
</dbReference>
<dbReference type="AlphaFoldDB" id="A0A075AFI3"/>
<evidence type="ECO:0000256" key="2">
    <source>
        <dbReference type="ARBA" id="ARBA00022475"/>
    </source>
</evidence>
<name>A0A075AFI3_OPIVI</name>
<reference evidence="11 12" key="1">
    <citation type="submission" date="2013-11" db="EMBL/GenBank/DDBJ databases">
        <title>Opisthorchis viverrini - life in the bile duct.</title>
        <authorList>
            <person name="Young N.D."/>
            <person name="Nagarajan N."/>
            <person name="Lin S.J."/>
            <person name="Korhonen P.K."/>
            <person name="Jex A.R."/>
            <person name="Hall R.S."/>
            <person name="Safavi-Hemami H."/>
            <person name="Kaewkong W."/>
            <person name="Bertrand D."/>
            <person name="Gao S."/>
            <person name="Seet Q."/>
            <person name="Wongkham S."/>
            <person name="Teh B.T."/>
            <person name="Wongkham C."/>
            <person name="Intapan P.M."/>
            <person name="Maleewong W."/>
            <person name="Yang X."/>
            <person name="Hu M."/>
            <person name="Wang Z."/>
            <person name="Hofmann A."/>
            <person name="Sternberg P.W."/>
            <person name="Tan P."/>
            <person name="Wang J."/>
            <person name="Gasser R.B."/>
        </authorList>
    </citation>
    <scope>NUCLEOTIDE SEQUENCE [LARGE SCALE GENOMIC DNA]</scope>
</reference>
<protein>
    <recommendedName>
        <fullName evidence="10">G-protein coupled receptors family 1 profile domain-containing protein</fullName>
    </recommendedName>
</protein>
<comment type="subcellular location">
    <subcellularLocation>
        <location evidence="1">Cell membrane</location>
        <topology evidence="1">Multi-pass membrane protein</topology>
    </subcellularLocation>
</comment>
<evidence type="ECO:0000313" key="12">
    <source>
        <dbReference type="Proteomes" id="UP000054324"/>
    </source>
</evidence>
<evidence type="ECO:0000256" key="4">
    <source>
        <dbReference type="ARBA" id="ARBA00022989"/>
    </source>
</evidence>
<organism evidence="11 12">
    <name type="scientific">Opisthorchis viverrini</name>
    <name type="common">Southeast Asian liver fluke</name>
    <dbReference type="NCBI Taxonomy" id="6198"/>
    <lineage>
        <taxon>Eukaryota</taxon>
        <taxon>Metazoa</taxon>
        <taxon>Spiralia</taxon>
        <taxon>Lophotrochozoa</taxon>
        <taxon>Platyhelminthes</taxon>
        <taxon>Trematoda</taxon>
        <taxon>Digenea</taxon>
        <taxon>Opisthorchiida</taxon>
        <taxon>Opisthorchiata</taxon>
        <taxon>Opisthorchiidae</taxon>
        <taxon>Opisthorchis</taxon>
    </lineage>
</organism>
<dbReference type="GO" id="GO:0005886">
    <property type="term" value="C:plasma membrane"/>
    <property type="evidence" value="ECO:0007669"/>
    <property type="project" value="UniProtKB-SubCell"/>
</dbReference>
<dbReference type="CTD" id="20319444"/>
<keyword evidence="5" id="KW-0297">G-protein coupled receptor</keyword>
<dbReference type="Pfam" id="PF00001">
    <property type="entry name" value="7tm_1"/>
    <property type="match status" value="1"/>
</dbReference>
<keyword evidence="7" id="KW-0675">Receptor</keyword>
<feature type="domain" description="G-protein coupled receptors family 1 profile" evidence="10">
    <location>
        <begin position="54"/>
        <end position="319"/>
    </location>
</feature>
<evidence type="ECO:0000256" key="7">
    <source>
        <dbReference type="ARBA" id="ARBA00023170"/>
    </source>
</evidence>
<keyword evidence="2" id="KW-1003">Cell membrane</keyword>
<feature type="transmembrane region" description="Helical" evidence="9">
    <location>
        <begin position="259"/>
        <end position="282"/>
    </location>
</feature>